<keyword evidence="1" id="KW-0472">Membrane</keyword>
<name>A0A2R7Y4M7_9CREN</name>
<gene>
    <name evidence="2" type="ORF">B7O98_06560</name>
</gene>
<comment type="caution">
    <text evidence="2">The sequence shown here is derived from an EMBL/GenBank/DDBJ whole genome shotgun (WGS) entry which is preliminary data.</text>
</comment>
<protein>
    <recommendedName>
        <fullName evidence="4">Major facilitator superfamily (MFS) profile domain-containing protein</fullName>
    </recommendedName>
</protein>
<organism evidence="2 3">
    <name type="scientific">Zestosphaera tikiterensis</name>
    <dbReference type="NCBI Taxonomy" id="1973259"/>
    <lineage>
        <taxon>Archaea</taxon>
        <taxon>Thermoproteota</taxon>
        <taxon>Thermoprotei</taxon>
        <taxon>Desulfurococcales</taxon>
        <taxon>Desulfurococcaceae</taxon>
        <taxon>Zestosphaera</taxon>
    </lineage>
</organism>
<feature type="transmembrane region" description="Helical" evidence="1">
    <location>
        <begin position="50"/>
        <end position="73"/>
    </location>
</feature>
<reference evidence="2" key="2">
    <citation type="journal article" date="2018" name="Syst. Appl. Microbiol.">
        <title>A new symbiotic nanoarchaeote (Candidatus Nanoclepta minutus) and its host (Zestosphaera tikiterensis gen. nov., sp. nov.) from a New Zealand hot spring.</title>
        <authorList>
            <person name="St John E."/>
            <person name="Liu Y."/>
            <person name="Podar M."/>
            <person name="Stott M.B."/>
            <person name="Meneghin J."/>
            <person name="Chen Z."/>
            <person name="Lagutin K."/>
            <person name="Mitchell K."/>
            <person name="Reysenbach A.L."/>
        </authorList>
    </citation>
    <scope>NUCLEOTIDE SEQUENCE [LARGE SCALE GENOMIC DNA]</scope>
    <source>
        <strain evidence="2">NZ3</strain>
    </source>
</reference>
<dbReference type="Proteomes" id="UP000244093">
    <property type="component" value="Unassembled WGS sequence"/>
</dbReference>
<sequence length="83" mass="9002">MNRDEDFIEVYGEYISLKELGVATLISSALAFTFYFITPYIARSLGMANVVGGLTVTLGVVGATLGFVISLFMTKVKRVVEEG</sequence>
<reference evidence="2" key="1">
    <citation type="submission" date="2017-04" db="EMBL/GenBank/DDBJ databases">
        <authorList>
            <person name="Afonso C.L."/>
            <person name="Miller P.J."/>
            <person name="Scott M.A."/>
            <person name="Spackman E."/>
            <person name="Goraichik I."/>
            <person name="Dimitrov K.M."/>
            <person name="Suarez D.L."/>
            <person name="Swayne D.E."/>
        </authorList>
    </citation>
    <scope>NUCLEOTIDE SEQUENCE</scope>
    <source>
        <strain evidence="2">NZ3</strain>
    </source>
</reference>
<keyword evidence="1" id="KW-1133">Transmembrane helix</keyword>
<dbReference type="AlphaFoldDB" id="A0A2R7Y4M7"/>
<evidence type="ECO:0008006" key="4">
    <source>
        <dbReference type="Google" id="ProtNLM"/>
    </source>
</evidence>
<keyword evidence="1" id="KW-0812">Transmembrane</keyword>
<evidence type="ECO:0000313" key="3">
    <source>
        <dbReference type="Proteomes" id="UP000244093"/>
    </source>
</evidence>
<proteinExistence type="predicted"/>
<evidence type="ECO:0000256" key="1">
    <source>
        <dbReference type="SAM" id="Phobius"/>
    </source>
</evidence>
<accession>A0A2R7Y4M7</accession>
<evidence type="ECO:0000313" key="2">
    <source>
        <dbReference type="EMBL" id="PUA32317.1"/>
    </source>
</evidence>
<dbReference type="EMBL" id="NBVN01000004">
    <property type="protein sequence ID" value="PUA32317.1"/>
    <property type="molecule type" value="Genomic_DNA"/>
</dbReference>
<feature type="transmembrane region" description="Helical" evidence="1">
    <location>
        <begin position="20"/>
        <end position="38"/>
    </location>
</feature>